<comment type="caution">
    <text evidence="1">The sequence shown here is derived from an EMBL/GenBank/DDBJ whole genome shotgun (WGS) entry which is preliminary data.</text>
</comment>
<organism evidence="1 2">
    <name type="scientific">Gilvimarinus algae</name>
    <dbReference type="NCBI Taxonomy" id="3058037"/>
    <lineage>
        <taxon>Bacteria</taxon>
        <taxon>Pseudomonadati</taxon>
        <taxon>Pseudomonadota</taxon>
        <taxon>Gammaproteobacteria</taxon>
        <taxon>Cellvibrionales</taxon>
        <taxon>Cellvibrionaceae</taxon>
        <taxon>Gilvimarinus</taxon>
    </lineage>
</organism>
<reference evidence="1" key="1">
    <citation type="submission" date="2023-07" db="EMBL/GenBank/DDBJ databases">
        <title>Gilvimarinus algae sp. nov., isolated from the surface of Kelp.</title>
        <authorList>
            <person name="Sun Y.Y."/>
            <person name="Gong Y."/>
            <person name="Du Z.J."/>
        </authorList>
    </citation>
    <scope>NUCLEOTIDE SEQUENCE</scope>
    <source>
        <strain evidence="1">SDUM040014</strain>
    </source>
</reference>
<evidence type="ECO:0000313" key="2">
    <source>
        <dbReference type="Proteomes" id="UP001168380"/>
    </source>
</evidence>
<dbReference type="RefSeq" id="WP_302711735.1">
    <property type="nucleotide sequence ID" value="NZ_JAULRT010000035.1"/>
</dbReference>
<dbReference type="InterPro" id="IPR046199">
    <property type="entry name" value="DUF6231"/>
</dbReference>
<name>A0ABT8TBY7_9GAMM</name>
<accession>A0ABT8TBY7</accession>
<keyword evidence="2" id="KW-1185">Reference proteome</keyword>
<protein>
    <submittedName>
        <fullName evidence="1">DUF6231 family protein</fullName>
    </submittedName>
</protein>
<evidence type="ECO:0000313" key="1">
    <source>
        <dbReference type="EMBL" id="MDO3381605.1"/>
    </source>
</evidence>
<dbReference type="EMBL" id="JAULRT010000035">
    <property type="protein sequence ID" value="MDO3381605.1"/>
    <property type="molecule type" value="Genomic_DNA"/>
</dbReference>
<sequence length="160" mass="17877">MSGSEQALAAIIEGCQPSKVVALGETAERLARRWSEHHPCDITRLAPKDTGAGLLFSEVQDLGLVTDTLEHMSVQQGQVLIGQLRNYGTRQIAVLVQNQSGWSLNDFIALGFKREAQLKSGGDGEALALYTYNISSYNHQRPWNNPRFWANPHMWGKAWW</sequence>
<dbReference type="Proteomes" id="UP001168380">
    <property type="component" value="Unassembled WGS sequence"/>
</dbReference>
<dbReference type="Pfam" id="PF19742">
    <property type="entry name" value="DUF6231"/>
    <property type="match status" value="1"/>
</dbReference>
<proteinExistence type="predicted"/>
<gene>
    <name evidence="1" type="ORF">QWI16_05420</name>
</gene>